<dbReference type="AlphaFoldDB" id="A0A8K0KL88"/>
<sequence length="64" mass="7281">MAEQRLLATLRYIVSGGYEELKFQTAITAQTLENIIVETCEALIHFLKGYIKTLIQSDVSYVNE</sequence>
<name>A0A8K0KL88_LADFU</name>
<comment type="caution">
    <text evidence="1">The sequence shown here is derived from an EMBL/GenBank/DDBJ whole genome shotgun (WGS) entry which is preliminary data.</text>
</comment>
<organism evidence="1 2">
    <name type="scientific">Ladona fulva</name>
    <name type="common">Scarce chaser dragonfly</name>
    <name type="synonym">Libellula fulva</name>
    <dbReference type="NCBI Taxonomy" id="123851"/>
    <lineage>
        <taxon>Eukaryota</taxon>
        <taxon>Metazoa</taxon>
        <taxon>Ecdysozoa</taxon>
        <taxon>Arthropoda</taxon>
        <taxon>Hexapoda</taxon>
        <taxon>Insecta</taxon>
        <taxon>Pterygota</taxon>
        <taxon>Palaeoptera</taxon>
        <taxon>Odonata</taxon>
        <taxon>Epiprocta</taxon>
        <taxon>Anisoptera</taxon>
        <taxon>Libelluloidea</taxon>
        <taxon>Libellulidae</taxon>
        <taxon>Ladona</taxon>
    </lineage>
</organism>
<protein>
    <submittedName>
        <fullName evidence="1">Uncharacterized protein</fullName>
    </submittedName>
</protein>
<evidence type="ECO:0000313" key="1">
    <source>
        <dbReference type="EMBL" id="KAG8236682.1"/>
    </source>
</evidence>
<gene>
    <name evidence="1" type="ORF">J437_LFUL016719</name>
</gene>
<reference evidence="1" key="1">
    <citation type="submission" date="2013-04" db="EMBL/GenBank/DDBJ databases">
        <authorList>
            <person name="Qu J."/>
            <person name="Murali S.C."/>
            <person name="Bandaranaike D."/>
            <person name="Bellair M."/>
            <person name="Blankenburg K."/>
            <person name="Chao H."/>
            <person name="Dinh H."/>
            <person name="Doddapaneni H."/>
            <person name="Downs B."/>
            <person name="Dugan-Rocha S."/>
            <person name="Elkadiri S."/>
            <person name="Gnanaolivu R.D."/>
            <person name="Hernandez B."/>
            <person name="Javaid M."/>
            <person name="Jayaseelan J.C."/>
            <person name="Lee S."/>
            <person name="Li M."/>
            <person name="Ming W."/>
            <person name="Munidasa M."/>
            <person name="Muniz J."/>
            <person name="Nguyen L."/>
            <person name="Ongeri F."/>
            <person name="Osuji N."/>
            <person name="Pu L.-L."/>
            <person name="Puazo M."/>
            <person name="Qu C."/>
            <person name="Quiroz J."/>
            <person name="Raj R."/>
            <person name="Weissenberger G."/>
            <person name="Xin Y."/>
            <person name="Zou X."/>
            <person name="Han Y."/>
            <person name="Richards S."/>
            <person name="Worley K."/>
            <person name="Muzny D."/>
            <person name="Gibbs R."/>
        </authorList>
    </citation>
    <scope>NUCLEOTIDE SEQUENCE</scope>
    <source>
        <strain evidence="1">Sampled in the wild</strain>
    </source>
</reference>
<evidence type="ECO:0000313" key="2">
    <source>
        <dbReference type="Proteomes" id="UP000792457"/>
    </source>
</evidence>
<dbReference type="Proteomes" id="UP000792457">
    <property type="component" value="Unassembled WGS sequence"/>
</dbReference>
<proteinExistence type="predicted"/>
<reference evidence="1" key="2">
    <citation type="submission" date="2017-10" db="EMBL/GenBank/DDBJ databases">
        <title>Ladona fulva Genome sequencing and assembly.</title>
        <authorList>
            <person name="Murali S."/>
            <person name="Richards S."/>
            <person name="Bandaranaike D."/>
            <person name="Bellair M."/>
            <person name="Blankenburg K."/>
            <person name="Chao H."/>
            <person name="Dinh H."/>
            <person name="Doddapaneni H."/>
            <person name="Dugan-Rocha S."/>
            <person name="Elkadiri S."/>
            <person name="Gnanaolivu R."/>
            <person name="Hernandez B."/>
            <person name="Skinner E."/>
            <person name="Javaid M."/>
            <person name="Lee S."/>
            <person name="Li M."/>
            <person name="Ming W."/>
            <person name="Munidasa M."/>
            <person name="Muniz J."/>
            <person name="Nguyen L."/>
            <person name="Hughes D."/>
            <person name="Osuji N."/>
            <person name="Pu L.-L."/>
            <person name="Puazo M."/>
            <person name="Qu C."/>
            <person name="Quiroz J."/>
            <person name="Raj R."/>
            <person name="Weissenberger G."/>
            <person name="Xin Y."/>
            <person name="Zou X."/>
            <person name="Han Y."/>
            <person name="Worley K."/>
            <person name="Muzny D."/>
            <person name="Gibbs R."/>
        </authorList>
    </citation>
    <scope>NUCLEOTIDE SEQUENCE</scope>
    <source>
        <strain evidence="1">Sampled in the wild</strain>
    </source>
</reference>
<keyword evidence="2" id="KW-1185">Reference proteome</keyword>
<dbReference type="EMBL" id="KZ309060">
    <property type="protein sequence ID" value="KAG8236682.1"/>
    <property type="molecule type" value="Genomic_DNA"/>
</dbReference>
<dbReference type="OrthoDB" id="6625330at2759"/>
<accession>A0A8K0KL88</accession>